<reference evidence="2" key="1">
    <citation type="journal article" date="2019" name="PLoS Negl. Trop. Dis.">
        <title>Revisiting the worldwide diversity of Leptospira species in the environment.</title>
        <authorList>
            <person name="Vincent A.T."/>
            <person name="Schiettekatte O."/>
            <person name="Bourhy P."/>
            <person name="Veyrier F.J."/>
            <person name="Picardeau M."/>
        </authorList>
    </citation>
    <scope>NUCLEOTIDE SEQUENCE [LARGE SCALE GENOMIC DNA]</scope>
    <source>
        <strain evidence="2">SSW15</strain>
    </source>
</reference>
<organism evidence="2 3">
    <name type="scientific">Leptospira fletcheri</name>
    <dbReference type="NCBI Taxonomy" id="2484981"/>
    <lineage>
        <taxon>Bacteria</taxon>
        <taxon>Pseudomonadati</taxon>
        <taxon>Spirochaetota</taxon>
        <taxon>Spirochaetia</taxon>
        <taxon>Leptospirales</taxon>
        <taxon>Leptospiraceae</taxon>
        <taxon>Leptospira</taxon>
    </lineage>
</organism>
<dbReference type="Proteomes" id="UP000298458">
    <property type="component" value="Unassembled WGS sequence"/>
</dbReference>
<dbReference type="EMBL" id="RQET01000004">
    <property type="protein sequence ID" value="TGK11776.1"/>
    <property type="molecule type" value="Genomic_DNA"/>
</dbReference>
<keyword evidence="1" id="KW-0472">Membrane</keyword>
<name>A0A4R9GI13_9LEPT</name>
<protein>
    <recommendedName>
        <fullName evidence="4">Zinc ribbon domain-containing protein</fullName>
    </recommendedName>
</protein>
<keyword evidence="3" id="KW-1185">Reference proteome</keyword>
<evidence type="ECO:0000313" key="3">
    <source>
        <dbReference type="Proteomes" id="UP000298458"/>
    </source>
</evidence>
<feature type="transmembrane region" description="Helical" evidence="1">
    <location>
        <begin position="128"/>
        <end position="149"/>
    </location>
</feature>
<keyword evidence="1" id="KW-0812">Transmembrane</keyword>
<proteinExistence type="predicted"/>
<dbReference type="OrthoDB" id="338195at2"/>
<accession>A0A4R9GI13</accession>
<dbReference type="RefSeq" id="WP_135767179.1">
    <property type="nucleotide sequence ID" value="NZ_RQET01000004.1"/>
</dbReference>
<keyword evidence="1" id="KW-1133">Transmembrane helix</keyword>
<evidence type="ECO:0000256" key="1">
    <source>
        <dbReference type="SAM" id="Phobius"/>
    </source>
</evidence>
<feature type="transmembrane region" description="Helical" evidence="1">
    <location>
        <begin position="86"/>
        <end position="107"/>
    </location>
</feature>
<dbReference type="AlphaFoldDB" id="A0A4R9GI13"/>
<evidence type="ECO:0008006" key="4">
    <source>
        <dbReference type="Google" id="ProtNLM"/>
    </source>
</evidence>
<feature type="transmembrane region" description="Helical" evidence="1">
    <location>
        <begin position="55"/>
        <end position="74"/>
    </location>
</feature>
<comment type="caution">
    <text evidence="2">The sequence shown here is derived from an EMBL/GenBank/DDBJ whole genome shotgun (WGS) entry which is preliminary data.</text>
</comment>
<evidence type="ECO:0000313" key="2">
    <source>
        <dbReference type="EMBL" id="TGK11776.1"/>
    </source>
</evidence>
<gene>
    <name evidence="2" type="ORF">EHO60_05650</name>
</gene>
<sequence>MTSGIEEGKKQISCRNCGSLIPAESERCVFCGAYQIAGRVPVLKYFSESKFFRRFLLYPFSALLSPGLPLVLYFSGVRFADKTWLIAFSFFGILFCIFGYISEWIFLHKARGEAKDFRQGFFEWQKKLFDRSPALSYAGMFLFVCVPLVDWPNPIPFSLSSSAIWTAILIFLIKILFPLF</sequence>
<feature type="transmembrane region" description="Helical" evidence="1">
    <location>
        <begin position="155"/>
        <end position="177"/>
    </location>
</feature>